<gene>
    <name evidence="2" type="ORF">PAL_GLEAN10014278</name>
</gene>
<dbReference type="InterPro" id="IPR051640">
    <property type="entry name" value="GRB10-interact_GYF"/>
</dbReference>
<sequence>MSVTAVTADTFRTLNPPAPLPSSSTWGQQSSTTACQSQATLSLAEIQKLEEERERQLREEHSNLHTSIGNSVWGSINTGPPNQWASDLVTNIWSNADTKNSNMGFWDDAVKEDSVWGMNHSALHSVFQTNQSNNQQSNFEAVQSGKKKKKQKMVRADPSLLGFSVNASSERLNMGEIETLDDY</sequence>
<feature type="compositionally biased region" description="Polar residues" evidence="1">
    <location>
        <begin position="1"/>
        <end position="13"/>
    </location>
</feature>
<dbReference type="PANTHER" id="PTHR14445:SF38">
    <property type="entry name" value="GRB10-INTERACTING GYF PROTEIN 2"/>
    <property type="match status" value="1"/>
</dbReference>
<reference evidence="3" key="1">
    <citation type="journal article" date="2013" name="Science">
        <title>Comparative analysis of bat genomes provides insight into the evolution of flight and immunity.</title>
        <authorList>
            <person name="Zhang G."/>
            <person name="Cowled C."/>
            <person name="Shi Z."/>
            <person name="Huang Z."/>
            <person name="Bishop-Lilly K.A."/>
            <person name="Fang X."/>
            <person name="Wynne J.W."/>
            <person name="Xiong Z."/>
            <person name="Baker M.L."/>
            <person name="Zhao W."/>
            <person name="Tachedjian M."/>
            <person name="Zhu Y."/>
            <person name="Zhou P."/>
            <person name="Jiang X."/>
            <person name="Ng J."/>
            <person name="Yang L."/>
            <person name="Wu L."/>
            <person name="Xiao J."/>
            <person name="Feng Y."/>
            <person name="Chen Y."/>
            <person name="Sun X."/>
            <person name="Zhang Y."/>
            <person name="Marsh G.A."/>
            <person name="Crameri G."/>
            <person name="Broder C.C."/>
            <person name="Frey K.G."/>
            <person name="Wang L.F."/>
            <person name="Wang J."/>
        </authorList>
    </citation>
    <scope>NUCLEOTIDE SEQUENCE [LARGE SCALE GENOMIC DNA]</scope>
</reference>
<proteinExistence type="predicted"/>
<dbReference type="InParanoid" id="L5L0Z4"/>
<dbReference type="STRING" id="9402.L5L0Z4"/>
<dbReference type="GO" id="GO:0031982">
    <property type="term" value="C:vesicle"/>
    <property type="evidence" value="ECO:0007669"/>
    <property type="project" value="TreeGrafter"/>
</dbReference>
<evidence type="ECO:0000256" key="1">
    <source>
        <dbReference type="SAM" id="MobiDB-lite"/>
    </source>
</evidence>
<evidence type="ECO:0000313" key="3">
    <source>
        <dbReference type="Proteomes" id="UP000010552"/>
    </source>
</evidence>
<accession>L5L0Z4</accession>
<organism evidence="2 3">
    <name type="scientific">Pteropus alecto</name>
    <name type="common">Black flying fox</name>
    <dbReference type="NCBI Taxonomy" id="9402"/>
    <lineage>
        <taxon>Eukaryota</taxon>
        <taxon>Metazoa</taxon>
        <taxon>Chordata</taxon>
        <taxon>Craniata</taxon>
        <taxon>Vertebrata</taxon>
        <taxon>Euteleostomi</taxon>
        <taxon>Mammalia</taxon>
        <taxon>Eutheria</taxon>
        <taxon>Laurasiatheria</taxon>
        <taxon>Chiroptera</taxon>
        <taxon>Yinpterochiroptera</taxon>
        <taxon>Pteropodoidea</taxon>
        <taxon>Pteropodidae</taxon>
        <taxon>Pteropodinae</taxon>
        <taxon>Pteropus</taxon>
    </lineage>
</organism>
<evidence type="ECO:0000313" key="2">
    <source>
        <dbReference type="EMBL" id="ELK17100.1"/>
    </source>
</evidence>
<dbReference type="GO" id="GO:1990635">
    <property type="term" value="C:proximal dendrite"/>
    <property type="evidence" value="ECO:0007669"/>
    <property type="project" value="TreeGrafter"/>
</dbReference>
<dbReference type="GO" id="GO:0043204">
    <property type="term" value="C:perikaryon"/>
    <property type="evidence" value="ECO:0007669"/>
    <property type="project" value="TreeGrafter"/>
</dbReference>
<dbReference type="EMBL" id="KB030407">
    <property type="protein sequence ID" value="ELK17100.1"/>
    <property type="molecule type" value="Genomic_DNA"/>
</dbReference>
<dbReference type="Proteomes" id="UP000010552">
    <property type="component" value="Unassembled WGS sequence"/>
</dbReference>
<dbReference type="GO" id="GO:0048009">
    <property type="term" value="P:insulin-like growth factor receptor signaling pathway"/>
    <property type="evidence" value="ECO:0007669"/>
    <property type="project" value="TreeGrafter"/>
</dbReference>
<dbReference type="GO" id="GO:0005829">
    <property type="term" value="C:cytosol"/>
    <property type="evidence" value="ECO:0007669"/>
    <property type="project" value="TreeGrafter"/>
</dbReference>
<feature type="compositionally biased region" description="Low complexity" evidence="1">
    <location>
        <begin position="22"/>
        <end position="32"/>
    </location>
</feature>
<feature type="region of interest" description="Disordered" evidence="1">
    <location>
        <begin position="1"/>
        <end position="32"/>
    </location>
</feature>
<dbReference type="AlphaFoldDB" id="L5L0Z4"/>
<name>L5L0Z4_PTEAL</name>
<protein>
    <submittedName>
        <fullName evidence="2">PERQ amino acid-rich with GYF domain-containing protein 2</fullName>
    </submittedName>
</protein>
<keyword evidence="3" id="KW-1185">Reference proteome</keyword>
<dbReference type="GO" id="GO:0016020">
    <property type="term" value="C:membrane"/>
    <property type="evidence" value="ECO:0007669"/>
    <property type="project" value="TreeGrafter"/>
</dbReference>
<dbReference type="PANTHER" id="PTHR14445">
    <property type="entry name" value="GRB10 INTERACTING GYF PROTEIN"/>
    <property type="match status" value="1"/>
</dbReference>